<dbReference type="Pfam" id="PF21307">
    <property type="entry name" value="Glyco_hydro_95_C"/>
    <property type="match status" value="1"/>
</dbReference>
<comment type="caution">
    <text evidence="4">The sequence shown here is derived from an EMBL/GenBank/DDBJ whole genome shotgun (WGS) entry which is preliminary data.</text>
</comment>
<evidence type="ECO:0000259" key="3">
    <source>
        <dbReference type="Pfam" id="PF22124"/>
    </source>
</evidence>
<proteinExistence type="predicted"/>
<evidence type="ECO:0000259" key="1">
    <source>
        <dbReference type="Pfam" id="PF14498"/>
    </source>
</evidence>
<dbReference type="PIRSF" id="PIRSF007663">
    <property type="entry name" value="UCP007663"/>
    <property type="match status" value="1"/>
</dbReference>
<dbReference type="InterPro" id="IPR049053">
    <property type="entry name" value="AFCA-like_C"/>
</dbReference>
<dbReference type="AlphaFoldDB" id="A0A368NZU6"/>
<dbReference type="InterPro" id="IPR016518">
    <property type="entry name" value="Alpha-L-fucosidase"/>
</dbReference>
<dbReference type="InterPro" id="IPR054363">
    <property type="entry name" value="GH95_cat"/>
</dbReference>
<feature type="domain" description="Alpha fucosidase A-like C-terminal" evidence="2">
    <location>
        <begin position="665"/>
        <end position="727"/>
    </location>
</feature>
<accession>A0A368NZU6</accession>
<protein>
    <submittedName>
        <fullName evidence="4">Glycoside hydrolase family 95 protein</fullName>
    </submittedName>
</protein>
<dbReference type="OrthoDB" id="9802600at2"/>
<dbReference type="InterPro" id="IPR012341">
    <property type="entry name" value="6hp_glycosidase-like_sf"/>
</dbReference>
<organism evidence="4 5">
    <name type="scientific">Agrobacterium vitis</name>
    <name type="common">Rhizobium vitis</name>
    <dbReference type="NCBI Taxonomy" id="373"/>
    <lineage>
        <taxon>Bacteria</taxon>
        <taxon>Pseudomonadati</taxon>
        <taxon>Pseudomonadota</taxon>
        <taxon>Alphaproteobacteria</taxon>
        <taxon>Hyphomicrobiales</taxon>
        <taxon>Rhizobiaceae</taxon>
        <taxon>Rhizobium/Agrobacterium group</taxon>
        <taxon>Agrobacterium</taxon>
    </lineage>
</organism>
<dbReference type="PANTHER" id="PTHR31084:SF0">
    <property type="entry name" value="ALPHA-L-FUCOSIDASE 2"/>
    <property type="match status" value="1"/>
</dbReference>
<dbReference type="EMBL" id="QUSG01000005">
    <property type="protein sequence ID" value="KAA3528070.1"/>
    <property type="molecule type" value="Genomic_DNA"/>
</dbReference>
<feature type="domain" description="Glycosyl hydrolase family 95 N-terminal" evidence="1">
    <location>
        <begin position="6"/>
        <end position="243"/>
    </location>
</feature>
<dbReference type="InterPro" id="IPR008928">
    <property type="entry name" value="6-hairpin_glycosidase_sf"/>
</dbReference>
<dbReference type="SUPFAM" id="SSF48208">
    <property type="entry name" value="Six-hairpin glycosidases"/>
    <property type="match status" value="1"/>
</dbReference>
<dbReference type="GO" id="GO:0005975">
    <property type="term" value="P:carbohydrate metabolic process"/>
    <property type="evidence" value="ECO:0007669"/>
    <property type="project" value="InterPro"/>
</dbReference>
<dbReference type="GO" id="GO:0004560">
    <property type="term" value="F:alpha-L-fucosidase activity"/>
    <property type="evidence" value="ECO:0007669"/>
    <property type="project" value="InterPro"/>
</dbReference>
<evidence type="ECO:0000313" key="5">
    <source>
        <dbReference type="Proteomes" id="UP000436911"/>
    </source>
</evidence>
<feature type="domain" description="Glycosyl hydrolase family 95 catalytic" evidence="3">
    <location>
        <begin position="266"/>
        <end position="663"/>
    </location>
</feature>
<sequence length="741" mass="81864">MNDNELWYDRAASAWTEALPVGNGRLGAMVFGDAWNERLQINESTFWSGGPYQPINPDARAALPEVRNLILAGRYQEADRKAYEGAMAKPDRQTSYQPIGDVWLDLHHDMTVTNYRRSLDLETAVAVTQYDCHGVHFRRDVFASAIQDVIVCRIAVDQPGALSMTVMLSSPQNGDPIDIIGATLGYDGRNRRQNGIDSALRFAFRVRVLSEGGFVDIGEETIRVREASSVVLLIDAGTSFQNYKTIDGDPQAQIKARLDAAAMLPYEALLEAHVSEHRRLFDRMQIELGDKPVPTIPTDKRIAAYAEGNDPSLAALYVQYGRYLAISCSRPGTQAANLQGIWNEDILPAWGSKYTVNINLEMNYWLADVANLSETFLPLVELVEDVAETGREMAKAHYGARGWVLHHNTDIWRATGPIDGPHWGLWPMGGAWLCAQLYDHYRFNPDRAVLERIYPLIKGAVEFALDTLVALPASDYLGTCPSLSPENSHPFGSSLCAAPAMDNQILRDLFEAFADASATLGQDGELHAAAVATRARLPEDRIGKGGQLQEWMDDWDLDAPEQQHRHVSHLYGLYPSLQIDPLETPDLAKAAQVVLERRGDDATGWGIGWRLNLWARLGNGNRAAEVLAKLLTPERTYPNLMDAHPPFQIDGNFGGAAGIVEMLVQSRPGELRLLPALPEQWSSGSLKGVCIRGGHTVDLSWQAGKLSSLRITAGHSGPLTIRQPADVLEVQLREGEVWEGR</sequence>
<dbReference type="RefSeq" id="WP_060716190.1">
    <property type="nucleotide sequence ID" value="NZ_CP055266.1"/>
</dbReference>
<dbReference type="Pfam" id="PF14498">
    <property type="entry name" value="Glyco_hyd_65N_2"/>
    <property type="match status" value="1"/>
</dbReference>
<dbReference type="GeneID" id="60680353"/>
<dbReference type="Proteomes" id="UP000436911">
    <property type="component" value="Unassembled WGS sequence"/>
</dbReference>
<dbReference type="InterPro" id="IPR027414">
    <property type="entry name" value="GH95_N_dom"/>
</dbReference>
<keyword evidence="4" id="KW-0378">Hydrolase</keyword>
<dbReference type="Gene3D" id="1.50.10.10">
    <property type="match status" value="1"/>
</dbReference>
<dbReference type="Pfam" id="PF22124">
    <property type="entry name" value="Glyco_hydro_95_cat"/>
    <property type="match status" value="1"/>
</dbReference>
<evidence type="ECO:0000313" key="4">
    <source>
        <dbReference type="EMBL" id="KAA3528070.1"/>
    </source>
</evidence>
<dbReference type="PANTHER" id="PTHR31084">
    <property type="entry name" value="ALPHA-L-FUCOSIDASE 2"/>
    <property type="match status" value="1"/>
</dbReference>
<reference evidence="4 5" key="1">
    <citation type="submission" date="2018-08" db="EMBL/GenBank/DDBJ databases">
        <title>Genome sequencing of Agrobacterium vitis strain ICMP 10754.</title>
        <authorList>
            <person name="Visnovsky S.B."/>
            <person name="Pitman A.R."/>
        </authorList>
    </citation>
    <scope>NUCLEOTIDE SEQUENCE [LARGE SCALE GENOMIC DNA]</scope>
    <source>
        <strain evidence="4 5">ICMP 10754</strain>
    </source>
</reference>
<name>A0A368NZU6_AGRVI</name>
<evidence type="ECO:0000259" key="2">
    <source>
        <dbReference type="Pfam" id="PF21307"/>
    </source>
</evidence>
<gene>
    <name evidence="4" type="ORF">DXT89_12555</name>
</gene>